<gene>
    <name evidence="3" type="ORF">UFOPK1684_00176</name>
</gene>
<evidence type="ECO:0000256" key="1">
    <source>
        <dbReference type="SAM" id="MobiDB-lite"/>
    </source>
</evidence>
<evidence type="ECO:0000313" key="3">
    <source>
        <dbReference type="EMBL" id="CAB4562162.1"/>
    </source>
</evidence>
<dbReference type="Pfam" id="PF07179">
    <property type="entry name" value="SseB"/>
    <property type="match status" value="1"/>
</dbReference>
<proteinExistence type="predicted"/>
<protein>
    <submittedName>
        <fullName evidence="3">Unannotated protein</fullName>
    </submittedName>
</protein>
<name>A0A6J6DDW6_9ZZZZ</name>
<dbReference type="EMBL" id="CAEZTM010000004">
    <property type="protein sequence ID" value="CAB4562162.1"/>
    <property type="molecule type" value="Genomic_DNA"/>
</dbReference>
<accession>A0A6J6DDW6</accession>
<organism evidence="3">
    <name type="scientific">freshwater metagenome</name>
    <dbReference type="NCBI Taxonomy" id="449393"/>
    <lineage>
        <taxon>unclassified sequences</taxon>
        <taxon>metagenomes</taxon>
        <taxon>ecological metagenomes</taxon>
    </lineage>
</organism>
<evidence type="ECO:0000259" key="2">
    <source>
        <dbReference type="Pfam" id="PF07179"/>
    </source>
</evidence>
<dbReference type="AlphaFoldDB" id="A0A6J6DDW6"/>
<feature type="region of interest" description="Disordered" evidence="1">
    <location>
        <begin position="1"/>
        <end position="25"/>
    </location>
</feature>
<feature type="domain" description="SseB protein N-terminal" evidence="2">
    <location>
        <begin position="63"/>
        <end position="167"/>
    </location>
</feature>
<dbReference type="InterPro" id="IPR009839">
    <property type="entry name" value="SseB_N"/>
</dbReference>
<reference evidence="3" key="1">
    <citation type="submission" date="2020-05" db="EMBL/GenBank/DDBJ databases">
        <authorList>
            <person name="Chiriac C."/>
            <person name="Salcher M."/>
            <person name="Ghai R."/>
            <person name="Kavagutti S V."/>
        </authorList>
    </citation>
    <scope>NUCLEOTIDE SEQUENCE</scope>
</reference>
<sequence>MLPGVDSAGQPFEGRSFSANPFAGDSGEADQVLGETLAAFQELLEADPEQRTQIELATAWGHCVTALGRARVLSPLIAEAGDYGVSETGALVEKTQELSVPQLEGPDGRAVAPVFSDVAAMARWNSTARPIPVEGSRAALAAASEGLALVLDPGSPGARVFRRSALQAAASGTDYLAPWSDDAVRAGFAAVLSDYPEVAVHRVICGDPSQTLAGPEVLVVLGVVRGLGPDVVPSMLTEISTRWASNPVVAERCDGVGVKVLPA</sequence>